<dbReference type="PhylomeDB" id="B1L5T3"/>
<dbReference type="GO" id="GO:0006021">
    <property type="term" value="P:inositol biosynthetic process"/>
    <property type="evidence" value="ECO:0000318"/>
    <property type="project" value="GO_Central"/>
</dbReference>
<dbReference type="InterPro" id="IPR036291">
    <property type="entry name" value="NAD(P)-bd_dom_sf"/>
</dbReference>
<dbReference type="GO" id="GO:0008654">
    <property type="term" value="P:phospholipid biosynthetic process"/>
    <property type="evidence" value="ECO:0007669"/>
    <property type="project" value="InterPro"/>
</dbReference>
<gene>
    <name evidence="3" type="ordered locus">Kcr_1066</name>
</gene>
<dbReference type="Gene3D" id="3.40.50.720">
    <property type="entry name" value="NAD(P)-binding Rossmann-like Domain"/>
    <property type="match status" value="1"/>
</dbReference>
<dbReference type="GO" id="GO:0004512">
    <property type="term" value="F:inositol-3-phosphate synthase activity"/>
    <property type="evidence" value="ECO:0000318"/>
    <property type="project" value="GO_Central"/>
</dbReference>
<accession>B1L5T3</accession>
<evidence type="ECO:0000256" key="1">
    <source>
        <dbReference type="ARBA" id="ARBA00010813"/>
    </source>
</evidence>
<protein>
    <submittedName>
        <fullName evidence="3">Myo-inositol-1-phosphate synthase</fullName>
    </submittedName>
</protein>
<dbReference type="FunCoup" id="B1L5T3">
    <property type="interactions" value="3"/>
</dbReference>
<comment type="similarity">
    <text evidence="1">Belongs to the myo-inositol 1-phosphate synthase family.</text>
</comment>
<dbReference type="Proteomes" id="UP000001686">
    <property type="component" value="Chromosome"/>
</dbReference>
<name>B1L5T3_KORCO</name>
<dbReference type="KEGG" id="kcr:Kcr_1066"/>
<dbReference type="AlphaFoldDB" id="B1L5T3"/>
<dbReference type="InterPro" id="IPR002587">
    <property type="entry name" value="Myo-inos-1-P_Synthase"/>
</dbReference>
<evidence type="ECO:0000313" key="3">
    <source>
        <dbReference type="EMBL" id="ACB07812.1"/>
    </source>
</evidence>
<proteinExistence type="inferred from homology"/>
<dbReference type="eggNOG" id="arCOG04213">
    <property type="taxonomic scope" value="Archaea"/>
</dbReference>
<dbReference type="HOGENOM" id="CLU_050011_0_0_2"/>
<dbReference type="PANTHER" id="PTHR43125">
    <property type="entry name" value="INOSITOL-3-PHOSPHATE SYNTHASE"/>
    <property type="match status" value="1"/>
</dbReference>
<dbReference type="EMBL" id="CP000968">
    <property type="protein sequence ID" value="ACB07812.1"/>
    <property type="molecule type" value="Genomic_DNA"/>
</dbReference>
<keyword evidence="4" id="KW-1185">Reference proteome</keyword>
<dbReference type="Pfam" id="PF01658">
    <property type="entry name" value="Inos-1-P_synth"/>
    <property type="match status" value="1"/>
</dbReference>
<dbReference type="PIRSF" id="PIRSF015578">
    <property type="entry name" value="Myoinos-ppht_syn"/>
    <property type="match status" value="1"/>
</dbReference>
<dbReference type="GeneID" id="6094343"/>
<organism evidence="3 4">
    <name type="scientific">Korarchaeum cryptofilum (strain OPF8)</name>
    <dbReference type="NCBI Taxonomy" id="374847"/>
    <lineage>
        <taxon>Archaea</taxon>
        <taxon>Thermoproteota</taxon>
        <taxon>Candidatus Korarchaeia</taxon>
        <taxon>Candidatus Korarchaeales</taxon>
        <taxon>Candidatus Korarchaeaceae</taxon>
        <taxon>Candidatus Korarchaeum</taxon>
    </lineage>
</organism>
<dbReference type="Gene3D" id="3.30.360.10">
    <property type="entry name" value="Dihydrodipicolinate Reductase, domain 2"/>
    <property type="match status" value="1"/>
</dbReference>
<dbReference type="InterPro" id="IPR052199">
    <property type="entry name" value="MIPS"/>
</dbReference>
<dbReference type="InterPro" id="IPR013021">
    <property type="entry name" value="Myo-inos-1-P_Synthase_GAPDH"/>
</dbReference>
<dbReference type="Pfam" id="PF07994">
    <property type="entry name" value="NAD_binding_5"/>
    <property type="match status" value="1"/>
</dbReference>
<dbReference type="STRING" id="374847.Kcr_1066"/>
<evidence type="ECO:0000259" key="2">
    <source>
        <dbReference type="Pfam" id="PF01658"/>
    </source>
</evidence>
<reference evidence="3 4" key="1">
    <citation type="journal article" date="2008" name="Proc. Natl. Acad. Sci. U.S.A.">
        <title>A korarchaeal genome reveals new insights into the evolution of the Archaea.</title>
        <authorList>
            <person name="Elkins J.G."/>
            <person name="Podar M."/>
            <person name="Graham D.E."/>
            <person name="Makarova K.S."/>
            <person name="Wolf Y."/>
            <person name="Randau L."/>
            <person name="Hedlund B.P."/>
            <person name="Brochier-Armanet C."/>
            <person name="Kunin V."/>
            <person name="Anderson I."/>
            <person name="Lapidus A."/>
            <person name="Goltsman E."/>
            <person name="Barry K."/>
            <person name="Koonin E.V."/>
            <person name="Hugenholtz P."/>
            <person name="Kyrpides N."/>
            <person name="Wanner G."/>
            <person name="Richardson P."/>
            <person name="Keller M."/>
            <person name="Stetter K.O."/>
        </authorList>
    </citation>
    <scope>NUCLEOTIDE SEQUENCE [LARGE SCALE GENOMIC DNA]</scope>
    <source>
        <strain evidence="4">OPF8</strain>
    </source>
</reference>
<dbReference type="SUPFAM" id="SSF51735">
    <property type="entry name" value="NAD(P)-binding Rossmann-fold domains"/>
    <property type="match status" value="1"/>
</dbReference>
<feature type="domain" description="Myo-inositol-1-phosphate synthase GAPDH-like" evidence="2">
    <location>
        <begin position="197"/>
        <end position="302"/>
    </location>
</feature>
<evidence type="ECO:0000313" key="4">
    <source>
        <dbReference type="Proteomes" id="UP000001686"/>
    </source>
</evidence>
<sequence length="361" mass="39451">MILKVKVALAGIGNVASAIVQGVFKYKDLSDDEWAPGIMHVRFGPYHISDIEFVAAFDVDSRKVGKDLSEAIFSEPNVLEKFADVPKLGVEVMKGPVLDGVAPHMREFRYGEGFKVDDSPSVNVADVLKESGADVLVNLIPVGSYEASRAYARASLESGVGFVNGIPEFIVSDPNWGELFRSRGIPAAGDDFKSQVGATILHRTLARLFVDRGLKITNTYQLNIGGNMDFLNMIEESRLTSKRISKTEAVTSLVPYQIGARVGPSDYVPFLGDRKVMYLYMEAEQFGGFKIYLDVKLSVMDSPNAAGVALDVIRAVKLAKDRGIGGPLVGVSSYFFKHPPKQFPDYVAKDLVEAFIRGENV</sequence>
<dbReference type="InParanoid" id="B1L5T3"/>
<dbReference type="OrthoDB" id="80661at2157"/>
<dbReference type="EnsemblBacteria" id="ACB07812">
    <property type="protein sequence ID" value="ACB07812"/>
    <property type="gene ID" value="Kcr_1066"/>
</dbReference>
<dbReference type="PANTHER" id="PTHR43125:SF1">
    <property type="entry name" value="INOSITOL-3-PHOSPHATE SYNTHASE"/>
    <property type="match status" value="1"/>
</dbReference>
<dbReference type="RefSeq" id="WP_012309709.1">
    <property type="nucleotide sequence ID" value="NC_010482.1"/>
</dbReference>
<dbReference type="SUPFAM" id="SSF55347">
    <property type="entry name" value="Glyceraldehyde-3-phosphate dehydrogenase-like, C-terminal domain"/>
    <property type="match status" value="1"/>
</dbReference>